<evidence type="ECO:0000256" key="2">
    <source>
        <dbReference type="PIRSR" id="PIRSR610347-2"/>
    </source>
</evidence>
<feature type="binding site" evidence="2">
    <location>
        <position position="373"/>
    </location>
    <ligand>
        <name>substrate</name>
    </ligand>
</feature>
<feature type="binding site" evidence="2">
    <location>
        <position position="138"/>
    </location>
    <ligand>
        <name>substrate</name>
    </ligand>
</feature>
<accession>A0A9P4PV64</accession>
<organism evidence="4 5">
    <name type="scientific">Karstenula rhodostoma CBS 690.94</name>
    <dbReference type="NCBI Taxonomy" id="1392251"/>
    <lineage>
        <taxon>Eukaryota</taxon>
        <taxon>Fungi</taxon>
        <taxon>Dikarya</taxon>
        <taxon>Ascomycota</taxon>
        <taxon>Pezizomycotina</taxon>
        <taxon>Dothideomycetes</taxon>
        <taxon>Pleosporomycetidae</taxon>
        <taxon>Pleosporales</taxon>
        <taxon>Massarineae</taxon>
        <taxon>Didymosphaeriaceae</taxon>
        <taxon>Karstenula</taxon>
    </lineage>
</organism>
<dbReference type="SUPFAM" id="SSF56024">
    <property type="entry name" value="Phospholipase D/nuclease"/>
    <property type="match status" value="2"/>
</dbReference>
<feature type="active site" description="Nucleophile" evidence="1">
    <location>
        <position position="136"/>
    </location>
</feature>
<proteinExistence type="predicted"/>
<evidence type="ECO:0000256" key="3">
    <source>
        <dbReference type="SAM" id="MobiDB-lite"/>
    </source>
</evidence>
<dbReference type="Gene3D" id="3.30.870.10">
    <property type="entry name" value="Endonuclease Chain A"/>
    <property type="match status" value="2"/>
</dbReference>
<dbReference type="PANTHER" id="PTHR12415">
    <property type="entry name" value="TYROSYL-DNA PHOSPHODIESTERASE 1"/>
    <property type="match status" value="1"/>
</dbReference>
<feature type="compositionally biased region" description="Polar residues" evidence="3">
    <location>
        <begin position="23"/>
        <end position="32"/>
    </location>
</feature>
<evidence type="ECO:0000256" key="1">
    <source>
        <dbReference type="PIRSR" id="PIRSR610347-1"/>
    </source>
</evidence>
<feature type="active site" description="Proton donor/acceptor" evidence="1">
    <location>
        <position position="371"/>
    </location>
</feature>
<evidence type="ECO:0000313" key="5">
    <source>
        <dbReference type="Proteomes" id="UP000799764"/>
    </source>
</evidence>
<keyword evidence="5" id="KW-1185">Reference proteome</keyword>
<reference evidence="4" key="1">
    <citation type="journal article" date="2020" name="Stud. Mycol.">
        <title>101 Dothideomycetes genomes: a test case for predicting lifestyles and emergence of pathogens.</title>
        <authorList>
            <person name="Haridas S."/>
            <person name="Albert R."/>
            <person name="Binder M."/>
            <person name="Bloem J."/>
            <person name="Labutti K."/>
            <person name="Salamov A."/>
            <person name="Andreopoulos B."/>
            <person name="Baker S."/>
            <person name="Barry K."/>
            <person name="Bills G."/>
            <person name="Bluhm B."/>
            <person name="Cannon C."/>
            <person name="Castanera R."/>
            <person name="Culley D."/>
            <person name="Daum C."/>
            <person name="Ezra D."/>
            <person name="Gonzalez J."/>
            <person name="Henrissat B."/>
            <person name="Kuo A."/>
            <person name="Liang C."/>
            <person name="Lipzen A."/>
            <person name="Lutzoni F."/>
            <person name="Magnuson J."/>
            <person name="Mondo S."/>
            <person name="Nolan M."/>
            <person name="Ohm R."/>
            <person name="Pangilinan J."/>
            <person name="Park H.-J."/>
            <person name="Ramirez L."/>
            <person name="Alfaro M."/>
            <person name="Sun H."/>
            <person name="Tritt A."/>
            <person name="Yoshinaga Y."/>
            <person name="Zwiers L.-H."/>
            <person name="Turgeon B."/>
            <person name="Goodwin S."/>
            <person name="Spatafora J."/>
            <person name="Crous P."/>
            <person name="Grigoriev I."/>
        </authorList>
    </citation>
    <scope>NUCLEOTIDE SEQUENCE</scope>
    <source>
        <strain evidence="4">CBS 690.94</strain>
    </source>
</reference>
<dbReference type="GO" id="GO:0005634">
    <property type="term" value="C:nucleus"/>
    <property type="evidence" value="ECO:0007669"/>
    <property type="project" value="InterPro"/>
</dbReference>
<dbReference type="GO" id="GO:0017005">
    <property type="term" value="F:3'-tyrosyl-DNA phosphodiesterase activity"/>
    <property type="evidence" value="ECO:0007669"/>
    <property type="project" value="TreeGrafter"/>
</dbReference>
<dbReference type="InterPro" id="IPR010347">
    <property type="entry name" value="Tdp1"/>
</dbReference>
<dbReference type="AlphaFoldDB" id="A0A9P4PV64"/>
<dbReference type="EMBL" id="MU001492">
    <property type="protein sequence ID" value="KAF2451975.1"/>
    <property type="molecule type" value="Genomic_DNA"/>
</dbReference>
<dbReference type="GO" id="GO:0003690">
    <property type="term" value="F:double-stranded DNA binding"/>
    <property type="evidence" value="ECO:0007669"/>
    <property type="project" value="TreeGrafter"/>
</dbReference>
<dbReference type="Proteomes" id="UP000799764">
    <property type="component" value="Unassembled WGS sequence"/>
</dbReference>
<sequence>MEEARLARLGKRKRSASPDRPSKQVSKQTEPTTLDGIRYPKGAIKRSWAYKFPRTDDISIEEVLQAPTLNIAVLSSFQWDDKWIFHKADPKKIKQLWIIGANTDAIKQEILQELAECNTPNVKPHFPPMRTTTTMHSKLMLLFHDTHLRIVVPTANLKQVEWGETGKDPKSLGSWQPAVLENTVFLIDLPRRPDGVIAEKLETAFGQSLIEFLEAQEVGKKVVEGLRKFDFSETNQLAFVHSISGTHSKGPRRSDTGLPGLATAIRQLNLHNVERLELDYASSSIGGLKEEFLQKLYLAASGVQPLGNKAPEGWSDRFRVYFPTRDTVINSTGGVDCGGVITLNSRSCNAPSFARQCLRTHTSTRTGLLSHNKMLLARGYKNDGTPFAWAYVGSANATESAWGSQSVLKSGKEGALKVNNWECGVVVPVPAAKLQGLGGGEIPPMSVFQGTVEVPFKFPGQKYEGKQPWFFMDQEPNATR</sequence>
<comment type="caution">
    <text evidence="4">The sequence shown here is derived from an EMBL/GenBank/DDBJ whole genome shotgun (WGS) entry which is preliminary data.</text>
</comment>
<dbReference type="GO" id="GO:0006281">
    <property type="term" value="P:DNA repair"/>
    <property type="evidence" value="ECO:0007669"/>
    <property type="project" value="InterPro"/>
</dbReference>
<dbReference type="CDD" id="cd09122">
    <property type="entry name" value="PLDc_Tdp1_1"/>
    <property type="match status" value="1"/>
</dbReference>
<dbReference type="OrthoDB" id="47785at2759"/>
<protein>
    <submittedName>
        <fullName evidence="4">Phospholipase D/nuclease</fullName>
    </submittedName>
</protein>
<dbReference type="PANTHER" id="PTHR12415:SF4">
    <property type="entry name" value="TYROSYL-DNA PHOSPHODIESTERASE DOMAIN-CONTAINING PROTEIN"/>
    <property type="match status" value="1"/>
</dbReference>
<dbReference type="GO" id="GO:0003697">
    <property type="term" value="F:single-stranded DNA binding"/>
    <property type="evidence" value="ECO:0007669"/>
    <property type="project" value="TreeGrafter"/>
</dbReference>
<dbReference type="Pfam" id="PF06087">
    <property type="entry name" value="Tyr-DNA_phospho"/>
    <property type="match status" value="1"/>
</dbReference>
<evidence type="ECO:0000313" key="4">
    <source>
        <dbReference type="EMBL" id="KAF2451975.1"/>
    </source>
</evidence>
<feature type="region of interest" description="Disordered" evidence="3">
    <location>
        <begin position="1"/>
        <end position="36"/>
    </location>
</feature>
<gene>
    <name evidence="4" type="ORF">P171DRAFT_346296</name>
</gene>
<name>A0A9P4PV64_9PLEO</name>